<organism evidence="1 2">
    <name type="scientific">Kineococcus xinjiangensis</name>
    <dbReference type="NCBI Taxonomy" id="512762"/>
    <lineage>
        <taxon>Bacteria</taxon>
        <taxon>Bacillati</taxon>
        <taxon>Actinomycetota</taxon>
        <taxon>Actinomycetes</taxon>
        <taxon>Kineosporiales</taxon>
        <taxon>Kineosporiaceae</taxon>
        <taxon>Kineococcus</taxon>
    </lineage>
</organism>
<reference evidence="1 2" key="1">
    <citation type="submission" date="2018-02" db="EMBL/GenBank/DDBJ databases">
        <title>Genomic Encyclopedia of Archaeal and Bacterial Type Strains, Phase II (KMG-II): from individual species to whole genera.</title>
        <authorList>
            <person name="Goeker M."/>
        </authorList>
    </citation>
    <scope>NUCLEOTIDE SEQUENCE [LARGE SCALE GENOMIC DNA]</scope>
    <source>
        <strain evidence="1 2">DSM 22857</strain>
    </source>
</reference>
<accession>A0A2S6IF89</accession>
<evidence type="ECO:0000313" key="1">
    <source>
        <dbReference type="EMBL" id="PPK92856.1"/>
    </source>
</evidence>
<evidence type="ECO:0008006" key="3">
    <source>
        <dbReference type="Google" id="ProtNLM"/>
    </source>
</evidence>
<protein>
    <recommendedName>
        <fullName evidence="3">Thioredoxin family protein</fullName>
    </recommendedName>
</protein>
<proteinExistence type="predicted"/>
<gene>
    <name evidence="1" type="ORF">CLV92_11229</name>
</gene>
<dbReference type="Proteomes" id="UP000239485">
    <property type="component" value="Unassembled WGS sequence"/>
</dbReference>
<comment type="caution">
    <text evidence="1">The sequence shown here is derived from an EMBL/GenBank/DDBJ whole genome shotgun (WGS) entry which is preliminary data.</text>
</comment>
<dbReference type="EMBL" id="PTJD01000012">
    <property type="protein sequence ID" value="PPK92856.1"/>
    <property type="molecule type" value="Genomic_DNA"/>
</dbReference>
<name>A0A2S6IF89_9ACTN</name>
<dbReference type="AlphaFoldDB" id="A0A2S6IF89"/>
<evidence type="ECO:0000313" key="2">
    <source>
        <dbReference type="Proteomes" id="UP000239485"/>
    </source>
</evidence>
<keyword evidence="2" id="KW-1185">Reference proteome</keyword>
<sequence length="124" mass="13072">MAATVADMDAAGLAATGAGQGEPLVVDVLYIDGCPNHESFLPHLRELLGSRGVSARVRLVHVGSDEDAQRLRFLGSPSVRIDGRDVEPGADGREGYGLQCRLYRTSRGVSGTPDDAWILAALSP</sequence>